<keyword evidence="4" id="KW-0966">Cell projection</keyword>
<dbReference type="Pfam" id="PF05130">
    <property type="entry name" value="FlgN"/>
    <property type="match status" value="1"/>
</dbReference>
<keyword evidence="4" id="KW-0969">Cilium</keyword>
<keyword evidence="5" id="KW-1185">Reference proteome</keyword>
<proteinExistence type="inferred from homology"/>
<sequence length="162" mass="17896">MEQLIEVLEQTMASYGQLPGIIRAEHDAAIRADLGAITASGEQKQAVVAHIQKLEQRRAGVMHRLAGMLGLPPDQMRLSVLTERVETGQQERLQQLQNELQPLIEDVAKANRECRGVIDHCLRLVKSNLGFFQHWSGTTDVYGQSGNMCNSGLQVGRLVVQG</sequence>
<accession>A0AA41R5A9</accession>
<dbReference type="Proteomes" id="UP001165427">
    <property type="component" value="Unassembled WGS sequence"/>
</dbReference>
<comment type="caution">
    <text evidence="4">The sequence shown here is derived from an EMBL/GenBank/DDBJ whole genome shotgun (WGS) entry which is preliminary data.</text>
</comment>
<evidence type="ECO:0000256" key="2">
    <source>
        <dbReference type="ARBA" id="ARBA00007703"/>
    </source>
</evidence>
<dbReference type="InterPro" id="IPR007809">
    <property type="entry name" value="FlgN-like"/>
</dbReference>
<evidence type="ECO:0000313" key="4">
    <source>
        <dbReference type="EMBL" id="MCJ8501280.1"/>
    </source>
</evidence>
<comment type="function">
    <text evidence="1">Required for the efficient initiation of filament assembly.</text>
</comment>
<dbReference type="Gene3D" id="1.20.58.300">
    <property type="entry name" value="FlgN-like"/>
    <property type="match status" value="1"/>
</dbReference>
<evidence type="ECO:0000313" key="5">
    <source>
        <dbReference type="Proteomes" id="UP001165427"/>
    </source>
</evidence>
<reference evidence="4" key="1">
    <citation type="submission" date="2022-04" db="EMBL/GenBank/DDBJ databases">
        <title>Desulfatitalea alkaliphila sp. nov., a novel anaerobic sulfate-reducing bacterium isolated from terrestrial mud volcano, Taman Peninsula, Russia.</title>
        <authorList>
            <person name="Khomyakova M.A."/>
            <person name="Merkel A.Y."/>
            <person name="Slobodkin A.I."/>
        </authorList>
    </citation>
    <scope>NUCLEOTIDE SEQUENCE</scope>
    <source>
        <strain evidence="4">M08but</strain>
    </source>
</reference>
<keyword evidence="4" id="KW-0282">Flagellum</keyword>
<dbReference type="AlphaFoldDB" id="A0AA41R5A9"/>
<dbReference type="InterPro" id="IPR036679">
    <property type="entry name" value="FlgN-like_sf"/>
</dbReference>
<organism evidence="4 5">
    <name type="scientific">Desulfatitalea alkaliphila</name>
    <dbReference type="NCBI Taxonomy" id="2929485"/>
    <lineage>
        <taxon>Bacteria</taxon>
        <taxon>Pseudomonadati</taxon>
        <taxon>Thermodesulfobacteriota</taxon>
        <taxon>Desulfobacteria</taxon>
        <taxon>Desulfobacterales</taxon>
        <taxon>Desulfosarcinaceae</taxon>
        <taxon>Desulfatitalea</taxon>
    </lineage>
</organism>
<dbReference type="RefSeq" id="WP_246908362.1">
    <property type="nucleotide sequence ID" value="NZ_JALJRB010000012.1"/>
</dbReference>
<comment type="similarity">
    <text evidence="2">Belongs to the FlgN family.</text>
</comment>
<gene>
    <name evidence="4" type="ORF">MRX98_11915</name>
</gene>
<dbReference type="SUPFAM" id="SSF140566">
    <property type="entry name" value="FlgN-like"/>
    <property type="match status" value="1"/>
</dbReference>
<evidence type="ECO:0000256" key="3">
    <source>
        <dbReference type="ARBA" id="ARBA00022795"/>
    </source>
</evidence>
<protein>
    <submittedName>
        <fullName evidence="4">Flagellar protein FlgN</fullName>
    </submittedName>
</protein>
<dbReference type="GO" id="GO:0044780">
    <property type="term" value="P:bacterial-type flagellum assembly"/>
    <property type="evidence" value="ECO:0007669"/>
    <property type="project" value="InterPro"/>
</dbReference>
<keyword evidence="3" id="KW-1005">Bacterial flagellum biogenesis</keyword>
<name>A0AA41R5A9_9BACT</name>
<evidence type="ECO:0000256" key="1">
    <source>
        <dbReference type="ARBA" id="ARBA00002397"/>
    </source>
</evidence>
<dbReference type="EMBL" id="JALJRB010000012">
    <property type="protein sequence ID" value="MCJ8501280.1"/>
    <property type="molecule type" value="Genomic_DNA"/>
</dbReference>